<evidence type="ECO:0000313" key="2">
    <source>
        <dbReference type="EMBL" id="KAL0132461.1"/>
    </source>
</evidence>
<gene>
    <name evidence="2" type="ORF">PUN28_000305</name>
</gene>
<proteinExistence type="predicted"/>
<evidence type="ECO:0000313" key="3">
    <source>
        <dbReference type="Proteomes" id="UP001430953"/>
    </source>
</evidence>
<reference evidence="2 3" key="1">
    <citation type="submission" date="2023-03" db="EMBL/GenBank/DDBJ databases">
        <title>High recombination rates correlate with genetic variation in Cardiocondyla obscurior ants.</title>
        <authorList>
            <person name="Errbii M."/>
        </authorList>
    </citation>
    <scope>NUCLEOTIDE SEQUENCE [LARGE SCALE GENOMIC DNA]</scope>
    <source>
        <strain evidence="2">Alpha-2009</strain>
        <tissue evidence="2">Whole body</tissue>
    </source>
</reference>
<keyword evidence="1" id="KW-1133">Transmembrane helix</keyword>
<name>A0AAW2GYS4_9HYME</name>
<keyword evidence="3" id="KW-1185">Reference proteome</keyword>
<dbReference type="AlphaFoldDB" id="A0AAW2GYS4"/>
<dbReference type="EMBL" id="JADYXP020000001">
    <property type="protein sequence ID" value="KAL0132461.1"/>
    <property type="molecule type" value="Genomic_DNA"/>
</dbReference>
<protein>
    <recommendedName>
        <fullName evidence="4">Secreted protein</fullName>
    </recommendedName>
</protein>
<comment type="caution">
    <text evidence="2">The sequence shown here is derived from an EMBL/GenBank/DDBJ whole genome shotgun (WGS) entry which is preliminary data.</text>
</comment>
<feature type="transmembrane region" description="Helical" evidence="1">
    <location>
        <begin position="6"/>
        <end position="28"/>
    </location>
</feature>
<sequence>MKNILTGSIVCFFFFSFFLYILQSSLIIDHSRYSSWLINVNVNRSLSSVSSDSFSSRSRRCGRLERIFACAGLRMSWPCRFFRTCCIRTCRRLCSSFAHLWIFCTAIRQLRAGSTRRKENKIERKKKRRHNKYVYYLRLHFRQDFSYLQGNILISLNNDDIANFDLF</sequence>
<organism evidence="2 3">
    <name type="scientific">Cardiocondyla obscurior</name>
    <dbReference type="NCBI Taxonomy" id="286306"/>
    <lineage>
        <taxon>Eukaryota</taxon>
        <taxon>Metazoa</taxon>
        <taxon>Ecdysozoa</taxon>
        <taxon>Arthropoda</taxon>
        <taxon>Hexapoda</taxon>
        <taxon>Insecta</taxon>
        <taxon>Pterygota</taxon>
        <taxon>Neoptera</taxon>
        <taxon>Endopterygota</taxon>
        <taxon>Hymenoptera</taxon>
        <taxon>Apocrita</taxon>
        <taxon>Aculeata</taxon>
        <taxon>Formicoidea</taxon>
        <taxon>Formicidae</taxon>
        <taxon>Myrmicinae</taxon>
        <taxon>Cardiocondyla</taxon>
    </lineage>
</organism>
<keyword evidence="1" id="KW-0812">Transmembrane</keyword>
<keyword evidence="1" id="KW-0472">Membrane</keyword>
<dbReference type="Proteomes" id="UP001430953">
    <property type="component" value="Unassembled WGS sequence"/>
</dbReference>
<evidence type="ECO:0008006" key="4">
    <source>
        <dbReference type="Google" id="ProtNLM"/>
    </source>
</evidence>
<accession>A0AAW2GYS4</accession>
<evidence type="ECO:0000256" key="1">
    <source>
        <dbReference type="SAM" id="Phobius"/>
    </source>
</evidence>